<keyword evidence="3" id="KW-0067">ATP-binding</keyword>
<dbReference type="PROSITE" id="PS00211">
    <property type="entry name" value="ABC_TRANSPORTER_1"/>
    <property type="match status" value="1"/>
</dbReference>
<dbReference type="InterPro" id="IPR003439">
    <property type="entry name" value="ABC_transporter-like_ATP-bd"/>
</dbReference>
<dbReference type="GO" id="GO:0005524">
    <property type="term" value="F:ATP binding"/>
    <property type="evidence" value="ECO:0007669"/>
    <property type="project" value="UniProtKB-KW"/>
</dbReference>
<accession>A0A0R1SDJ3</accession>
<protein>
    <submittedName>
        <fullName evidence="5">ABC transporter</fullName>
    </submittedName>
</protein>
<name>A0A0R1SDJ3_9LACO</name>
<sequence>MLVVKDIYKEFKDKKVLKGVSFNVNKKDNIALLGNNGAGKSTLIKIISGQMDSKSGQIETKLNFNSEVGIMPQDDILIDDLTVKEIISLKLSMCGLKNEDYLFWLKEVNLENCSNIFVGKLSGGQKRRLSLVLSMVNEPKIVFLDEPTTGMDLDAVDKFWELMRTKDFALVIITHDFNQIDTFFNRVLILNDGVIVSDTTVDKLHSFGQTIEEHYRKVMEKR</sequence>
<dbReference type="GO" id="GO:0016887">
    <property type="term" value="F:ATP hydrolysis activity"/>
    <property type="evidence" value="ECO:0007669"/>
    <property type="project" value="InterPro"/>
</dbReference>
<evidence type="ECO:0000259" key="4">
    <source>
        <dbReference type="PROSITE" id="PS50893"/>
    </source>
</evidence>
<organism evidence="5 6">
    <name type="scientific">Companilactobacillus versmoldensis DSM 14857 = KCTC 3814</name>
    <dbReference type="NCBI Taxonomy" id="1423815"/>
    <lineage>
        <taxon>Bacteria</taxon>
        <taxon>Bacillati</taxon>
        <taxon>Bacillota</taxon>
        <taxon>Bacilli</taxon>
        <taxon>Lactobacillales</taxon>
        <taxon>Lactobacillaceae</taxon>
        <taxon>Companilactobacillus</taxon>
    </lineage>
</organism>
<feature type="domain" description="ABC transporter" evidence="4">
    <location>
        <begin position="2"/>
        <end position="217"/>
    </location>
</feature>
<keyword evidence="2" id="KW-0547">Nucleotide-binding</keyword>
<dbReference type="EMBL" id="AZFA01000007">
    <property type="protein sequence ID" value="KRL67184.1"/>
    <property type="molecule type" value="Genomic_DNA"/>
</dbReference>
<dbReference type="PROSITE" id="PS50893">
    <property type="entry name" value="ABC_TRANSPORTER_2"/>
    <property type="match status" value="1"/>
</dbReference>
<dbReference type="eggNOG" id="COG1131">
    <property type="taxonomic scope" value="Bacteria"/>
</dbReference>
<dbReference type="Gene3D" id="3.40.50.300">
    <property type="entry name" value="P-loop containing nucleotide triphosphate hydrolases"/>
    <property type="match status" value="1"/>
</dbReference>
<keyword evidence="6" id="KW-1185">Reference proteome</keyword>
<dbReference type="Pfam" id="PF00005">
    <property type="entry name" value="ABC_tran"/>
    <property type="match status" value="1"/>
</dbReference>
<dbReference type="InterPro" id="IPR027417">
    <property type="entry name" value="P-loop_NTPase"/>
</dbReference>
<dbReference type="RefSeq" id="WP_010625495.1">
    <property type="nucleotide sequence ID" value="NZ_AZFA01000007.1"/>
</dbReference>
<dbReference type="SUPFAM" id="SSF52540">
    <property type="entry name" value="P-loop containing nucleoside triphosphate hydrolases"/>
    <property type="match status" value="1"/>
</dbReference>
<dbReference type="CDD" id="cd03230">
    <property type="entry name" value="ABC_DR_subfamily_A"/>
    <property type="match status" value="1"/>
</dbReference>
<proteinExistence type="predicted"/>
<dbReference type="InterPro" id="IPR017871">
    <property type="entry name" value="ABC_transporter-like_CS"/>
</dbReference>
<dbReference type="SMART" id="SM00382">
    <property type="entry name" value="AAA"/>
    <property type="match status" value="1"/>
</dbReference>
<dbReference type="PANTHER" id="PTHR42711:SF17">
    <property type="entry name" value="ABC TRANSPORTER ATP-BINDING PROTEIN"/>
    <property type="match status" value="1"/>
</dbReference>
<dbReference type="AlphaFoldDB" id="A0A0R1SDJ3"/>
<evidence type="ECO:0000256" key="2">
    <source>
        <dbReference type="ARBA" id="ARBA00022741"/>
    </source>
</evidence>
<dbReference type="OrthoDB" id="9805856at2"/>
<dbReference type="InterPro" id="IPR003593">
    <property type="entry name" value="AAA+_ATPase"/>
</dbReference>
<dbReference type="InterPro" id="IPR050763">
    <property type="entry name" value="ABC_transporter_ATP-binding"/>
</dbReference>
<dbReference type="Proteomes" id="UP000051647">
    <property type="component" value="Unassembled WGS sequence"/>
</dbReference>
<evidence type="ECO:0000313" key="5">
    <source>
        <dbReference type="EMBL" id="KRL67184.1"/>
    </source>
</evidence>
<dbReference type="STRING" id="1423815.FC27_GL002031"/>
<dbReference type="PANTHER" id="PTHR42711">
    <property type="entry name" value="ABC TRANSPORTER ATP-BINDING PROTEIN"/>
    <property type="match status" value="1"/>
</dbReference>
<keyword evidence="1" id="KW-0813">Transport</keyword>
<gene>
    <name evidence="5" type="ORF">FC27_GL002031</name>
</gene>
<evidence type="ECO:0000256" key="1">
    <source>
        <dbReference type="ARBA" id="ARBA00022448"/>
    </source>
</evidence>
<dbReference type="PATRIC" id="fig|1423815.3.peg.2084"/>
<evidence type="ECO:0000313" key="6">
    <source>
        <dbReference type="Proteomes" id="UP000051647"/>
    </source>
</evidence>
<evidence type="ECO:0000256" key="3">
    <source>
        <dbReference type="ARBA" id="ARBA00022840"/>
    </source>
</evidence>
<reference evidence="5 6" key="1">
    <citation type="journal article" date="2015" name="Genome Announc.">
        <title>Expanding the biotechnology potential of lactobacilli through comparative genomics of 213 strains and associated genera.</title>
        <authorList>
            <person name="Sun Z."/>
            <person name="Harris H.M."/>
            <person name="McCann A."/>
            <person name="Guo C."/>
            <person name="Argimon S."/>
            <person name="Zhang W."/>
            <person name="Yang X."/>
            <person name="Jeffery I.B."/>
            <person name="Cooney J.C."/>
            <person name="Kagawa T.F."/>
            <person name="Liu W."/>
            <person name="Song Y."/>
            <person name="Salvetti E."/>
            <person name="Wrobel A."/>
            <person name="Rasinkangas P."/>
            <person name="Parkhill J."/>
            <person name="Rea M.C."/>
            <person name="O'Sullivan O."/>
            <person name="Ritari J."/>
            <person name="Douillard F.P."/>
            <person name="Paul Ross R."/>
            <person name="Yang R."/>
            <person name="Briner A.E."/>
            <person name="Felis G.E."/>
            <person name="de Vos W.M."/>
            <person name="Barrangou R."/>
            <person name="Klaenhammer T.R."/>
            <person name="Caufield P.W."/>
            <person name="Cui Y."/>
            <person name="Zhang H."/>
            <person name="O'Toole P.W."/>
        </authorList>
    </citation>
    <scope>NUCLEOTIDE SEQUENCE [LARGE SCALE GENOMIC DNA]</scope>
    <source>
        <strain evidence="5 6">DSM 14857</strain>
    </source>
</reference>
<comment type="caution">
    <text evidence="5">The sequence shown here is derived from an EMBL/GenBank/DDBJ whole genome shotgun (WGS) entry which is preliminary data.</text>
</comment>